<name>C7N5U2_SLAHD</name>
<reference evidence="2 3" key="1">
    <citation type="journal article" date="2009" name="Stand. Genomic Sci.">
        <title>Complete genome sequence of Slackia heliotrinireducens type strain (RHS 1).</title>
        <authorList>
            <person name="Pukall R."/>
            <person name="Lapidus A."/>
            <person name="Nolan M."/>
            <person name="Copeland A."/>
            <person name="Glavina Del Rio T."/>
            <person name="Lucas S."/>
            <person name="Chen F."/>
            <person name="Tice H."/>
            <person name="Cheng J.F."/>
            <person name="Chertkov O."/>
            <person name="Bruce D."/>
            <person name="Goodwin L."/>
            <person name="Kuske C."/>
            <person name="Brettin T."/>
            <person name="Detter J.C."/>
            <person name="Han C."/>
            <person name="Pitluck S."/>
            <person name="Pati A."/>
            <person name="Mavrommatis K."/>
            <person name="Ivanova N."/>
            <person name="Ovchinnikova G."/>
            <person name="Chen A."/>
            <person name="Palaniappan K."/>
            <person name="Schneider S."/>
            <person name="Rohde M."/>
            <person name="Chain P."/>
            <person name="D'haeseleer P."/>
            <person name="Goker M."/>
            <person name="Bristow J."/>
            <person name="Eisen J.A."/>
            <person name="Markowitz V."/>
            <person name="Kyrpides N.C."/>
            <person name="Klenk H.P."/>
            <person name="Hugenholtz P."/>
        </authorList>
    </citation>
    <scope>NUCLEOTIDE SEQUENCE [LARGE SCALE GENOMIC DNA]</scope>
    <source>
        <strain evidence="3">ATCC 29202 / DSM 20476 / NCTC 11029 / RHS 1</strain>
    </source>
</reference>
<evidence type="ECO:0000313" key="2">
    <source>
        <dbReference type="EMBL" id="ACV22277.1"/>
    </source>
</evidence>
<accession>C7N5U2</accession>
<dbReference type="InterPro" id="IPR014966">
    <property type="entry name" value="FRG-dom"/>
</dbReference>
<evidence type="ECO:0000313" key="3">
    <source>
        <dbReference type="Proteomes" id="UP000002026"/>
    </source>
</evidence>
<keyword evidence="3" id="KW-1185">Reference proteome</keyword>
<dbReference type="EMBL" id="CP001684">
    <property type="protein sequence ID" value="ACV22277.1"/>
    <property type="molecule type" value="Genomic_DNA"/>
</dbReference>
<proteinExistence type="predicted"/>
<protein>
    <submittedName>
        <fullName evidence="2">FRG domain protein</fullName>
    </submittedName>
</protein>
<gene>
    <name evidence="2" type="ordered locus">Shel_12500</name>
</gene>
<dbReference type="Pfam" id="PF08867">
    <property type="entry name" value="FRG"/>
    <property type="match status" value="1"/>
</dbReference>
<dbReference type="Proteomes" id="UP000002026">
    <property type="component" value="Chromosome"/>
</dbReference>
<dbReference type="AlphaFoldDB" id="C7N5U2"/>
<sequence length="228" mass="25698">MKGMGMGNLNTQIGSEDGVQSGVKAQVVGQNEHDEKCREVPKSDVDSLSEYVRWMEHSVGELSRSDRLPNPVLLFRGHSKDSYELIPSIARGGTPEGYDSLLSYEADLIYASRRSLPNLFKSTLGPIDLLALLQHFGVPTRLLDVTENPLAALFFACKDNQDADGEIVIFKTNDTYERNSPIYEAIADSYNLLDCQQTPLSTFYDRMIGLDYFRYQRPRLEDKLFDDA</sequence>
<organism evidence="2 3">
    <name type="scientific">Slackia heliotrinireducens (strain ATCC 29202 / DSM 20476 / NCTC 11029 / RHS 1)</name>
    <name type="common">Peptococcus heliotrinreducens</name>
    <dbReference type="NCBI Taxonomy" id="471855"/>
    <lineage>
        <taxon>Bacteria</taxon>
        <taxon>Bacillati</taxon>
        <taxon>Actinomycetota</taxon>
        <taxon>Coriobacteriia</taxon>
        <taxon>Eggerthellales</taxon>
        <taxon>Eggerthellaceae</taxon>
        <taxon>Slackia</taxon>
    </lineage>
</organism>
<dbReference type="SMART" id="SM00901">
    <property type="entry name" value="FRG"/>
    <property type="match status" value="1"/>
</dbReference>
<dbReference type="RefSeq" id="WP_012798380.1">
    <property type="nucleotide sequence ID" value="NC_013165.1"/>
</dbReference>
<feature type="domain" description="FRG" evidence="1">
    <location>
        <begin position="69"/>
        <end position="168"/>
    </location>
</feature>
<dbReference type="KEGG" id="shi:Shel_12500"/>
<dbReference type="HOGENOM" id="CLU_1214152_0_0_11"/>
<dbReference type="STRING" id="471855.Shel_12500"/>
<evidence type="ECO:0000259" key="1">
    <source>
        <dbReference type="SMART" id="SM00901"/>
    </source>
</evidence>